<feature type="transmembrane region" description="Helical" evidence="5">
    <location>
        <begin position="129"/>
        <end position="151"/>
    </location>
</feature>
<dbReference type="PANTHER" id="PTHR22950">
    <property type="entry name" value="AMINO ACID TRANSPORTER"/>
    <property type="match status" value="1"/>
</dbReference>
<name>A0A5N4A674_PHOPY</name>
<evidence type="ECO:0000313" key="8">
    <source>
        <dbReference type="Proteomes" id="UP000327044"/>
    </source>
</evidence>
<dbReference type="AlphaFoldDB" id="A0A5N4A674"/>
<reference evidence="7 8" key="1">
    <citation type="journal article" date="2018" name="Elife">
        <title>Firefly genomes illuminate parallel origins of bioluminescence in beetles.</title>
        <authorList>
            <person name="Fallon T.R."/>
            <person name="Lower S.E."/>
            <person name="Chang C.H."/>
            <person name="Bessho-Uehara M."/>
            <person name="Martin G.J."/>
            <person name="Bewick A.J."/>
            <person name="Behringer M."/>
            <person name="Debat H.J."/>
            <person name="Wong I."/>
            <person name="Day J.C."/>
            <person name="Suvorov A."/>
            <person name="Silva C.J."/>
            <person name="Stanger-Hall K.F."/>
            <person name="Hall D.W."/>
            <person name="Schmitz R.J."/>
            <person name="Nelson D.R."/>
            <person name="Lewis S.M."/>
            <person name="Shigenobu S."/>
            <person name="Bybee S.M."/>
            <person name="Larracuente A.M."/>
            <person name="Oba Y."/>
            <person name="Weng J.K."/>
        </authorList>
    </citation>
    <scope>NUCLEOTIDE SEQUENCE [LARGE SCALE GENOMIC DNA]</scope>
    <source>
        <strain evidence="7">1611_PpyrPB1</strain>
        <tissue evidence="7">Whole body</tissue>
    </source>
</reference>
<keyword evidence="2 5" id="KW-0812">Transmembrane</keyword>
<gene>
    <name evidence="7" type="ORF">PPYR_14771</name>
</gene>
<feature type="transmembrane region" description="Helical" evidence="5">
    <location>
        <begin position="335"/>
        <end position="353"/>
    </location>
</feature>
<feature type="transmembrane region" description="Helical" evidence="5">
    <location>
        <begin position="415"/>
        <end position="435"/>
    </location>
</feature>
<dbReference type="Proteomes" id="UP000327044">
    <property type="component" value="Unassembled WGS sequence"/>
</dbReference>
<evidence type="ECO:0000259" key="6">
    <source>
        <dbReference type="Pfam" id="PF01490"/>
    </source>
</evidence>
<feature type="transmembrane region" description="Helical" evidence="5">
    <location>
        <begin position="373"/>
        <end position="394"/>
    </location>
</feature>
<proteinExistence type="predicted"/>
<dbReference type="GO" id="GO:0015179">
    <property type="term" value="F:L-amino acid transmembrane transporter activity"/>
    <property type="evidence" value="ECO:0007669"/>
    <property type="project" value="TreeGrafter"/>
</dbReference>
<sequence>MQFLNIDQLFASHFARNYTQVPDNKSGRNCDPLFYCRHWGRMVAKVKEAHTNSAFICDSGTYIQRNDQKEKHTVDLSATLKTNDDCYDPYLHREVAHPTTNWETLFHLLKGSLGTGILAMPKAFSNAGYALATVGTIFIGFICTYCIHLLIKCEYELCKRRKIPSLTYPGTAEAAFAEGPGPAKKFAPYSGYMVNIFLLIYQLGACCVYIVFIAVNIQAVANHYVGDIAVELYMVMFLIPLILLNWIRNLKRLAPLSTFANFITVISFAITLYYIFKTGPTFEEREPVSVIENIPLFFGTVLFALEAVGVIIPLENEMKTPQAFGGVFGVLNKGMSLIVTLYTVIGLLGYLTYGPITEGSITLNLPKEDILAQVAKAGLALAIFITYTIQYYVAIDITWNQYLGPKLENHPKAKIFEYTTRTVLVLMTFILAAAVPALDLFISLFGALCLSAVGIAIPAAIESCTYWYHRQGWSFYLMNVKNLALILFGVCGLIAGTYTSLRDIIHKFS</sequence>
<evidence type="ECO:0000256" key="4">
    <source>
        <dbReference type="ARBA" id="ARBA00023136"/>
    </source>
</evidence>
<dbReference type="Pfam" id="PF01490">
    <property type="entry name" value="Aa_trans"/>
    <property type="match status" value="1"/>
</dbReference>
<evidence type="ECO:0000313" key="7">
    <source>
        <dbReference type="EMBL" id="KAB0792812.1"/>
    </source>
</evidence>
<keyword evidence="4 5" id="KW-0472">Membrane</keyword>
<feature type="transmembrane region" description="Helical" evidence="5">
    <location>
        <begin position="441"/>
        <end position="461"/>
    </location>
</feature>
<keyword evidence="8" id="KW-1185">Reference proteome</keyword>
<dbReference type="FunCoup" id="A0A5N4A674">
    <property type="interactions" value="21"/>
</dbReference>
<evidence type="ECO:0000256" key="5">
    <source>
        <dbReference type="SAM" id="Phobius"/>
    </source>
</evidence>
<dbReference type="InterPro" id="IPR013057">
    <property type="entry name" value="AA_transpt_TM"/>
</dbReference>
<evidence type="ECO:0000256" key="2">
    <source>
        <dbReference type="ARBA" id="ARBA00022692"/>
    </source>
</evidence>
<accession>A0A5N4A674</accession>
<evidence type="ECO:0000256" key="1">
    <source>
        <dbReference type="ARBA" id="ARBA00004141"/>
    </source>
</evidence>
<keyword evidence="3 5" id="KW-1133">Transmembrane helix</keyword>
<comment type="subcellular location">
    <subcellularLocation>
        <location evidence="1">Membrane</location>
        <topology evidence="1">Multi-pass membrane protein</topology>
    </subcellularLocation>
</comment>
<protein>
    <recommendedName>
        <fullName evidence="6">Amino acid transporter transmembrane domain-containing protein</fullName>
    </recommendedName>
</protein>
<feature type="transmembrane region" description="Helical" evidence="5">
    <location>
        <begin position="296"/>
        <end position="314"/>
    </location>
</feature>
<dbReference type="EMBL" id="VVIM01000010">
    <property type="protein sequence ID" value="KAB0792812.1"/>
    <property type="molecule type" value="Genomic_DNA"/>
</dbReference>
<feature type="transmembrane region" description="Helical" evidence="5">
    <location>
        <begin position="259"/>
        <end position="276"/>
    </location>
</feature>
<dbReference type="GO" id="GO:0005774">
    <property type="term" value="C:vacuolar membrane"/>
    <property type="evidence" value="ECO:0007669"/>
    <property type="project" value="TreeGrafter"/>
</dbReference>
<organism evidence="7 8">
    <name type="scientific">Photinus pyralis</name>
    <name type="common">Common eastern firefly</name>
    <name type="synonym">Lampyris pyralis</name>
    <dbReference type="NCBI Taxonomy" id="7054"/>
    <lineage>
        <taxon>Eukaryota</taxon>
        <taxon>Metazoa</taxon>
        <taxon>Ecdysozoa</taxon>
        <taxon>Arthropoda</taxon>
        <taxon>Hexapoda</taxon>
        <taxon>Insecta</taxon>
        <taxon>Pterygota</taxon>
        <taxon>Neoptera</taxon>
        <taxon>Endopterygota</taxon>
        <taxon>Coleoptera</taxon>
        <taxon>Polyphaga</taxon>
        <taxon>Elateriformia</taxon>
        <taxon>Elateroidea</taxon>
        <taxon>Lampyridae</taxon>
        <taxon>Lampyrinae</taxon>
        <taxon>Photinus</taxon>
    </lineage>
</organism>
<comment type="caution">
    <text evidence="7">The sequence shown here is derived from an EMBL/GenBank/DDBJ whole genome shotgun (WGS) entry which is preliminary data.</text>
</comment>
<evidence type="ECO:0000256" key="3">
    <source>
        <dbReference type="ARBA" id="ARBA00022989"/>
    </source>
</evidence>
<dbReference type="InParanoid" id="A0A5N4A674"/>
<dbReference type="PANTHER" id="PTHR22950:SF680">
    <property type="entry name" value="PROTON-COUPLED AMINO ACID TRANSPORTER 4-LIKE PROTEIN"/>
    <property type="match status" value="1"/>
</dbReference>
<feature type="domain" description="Amino acid transporter transmembrane" evidence="6">
    <location>
        <begin position="97"/>
        <end position="500"/>
    </location>
</feature>
<feature type="transmembrane region" description="Helical" evidence="5">
    <location>
        <begin position="228"/>
        <end position="247"/>
    </location>
</feature>
<feature type="transmembrane region" description="Helical" evidence="5">
    <location>
        <begin position="192"/>
        <end position="216"/>
    </location>
</feature>
<feature type="transmembrane region" description="Helical" evidence="5">
    <location>
        <begin position="482"/>
        <end position="501"/>
    </location>
</feature>